<dbReference type="InterPro" id="IPR002496">
    <property type="entry name" value="PRib_AMP_CycHydrolase_dom"/>
</dbReference>
<evidence type="ECO:0000256" key="5">
    <source>
        <dbReference type="ARBA" id="ARBA00022801"/>
    </source>
</evidence>
<comment type="catalytic activity">
    <reaction evidence="1">
        <text>1-(5-phospho-beta-D-ribosyl)-5'-AMP + H2O = 1-(5-phospho-beta-D-ribosyl)-5-[(5-phospho-beta-D-ribosylamino)methylideneamino]imidazole-4-carboxamide</text>
        <dbReference type="Rhea" id="RHEA:20049"/>
        <dbReference type="ChEBI" id="CHEBI:15377"/>
        <dbReference type="ChEBI" id="CHEBI:58435"/>
        <dbReference type="ChEBI" id="CHEBI:59457"/>
        <dbReference type="EC" id="3.5.4.19"/>
    </reaction>
</comment>
<evidence type="ECO:0000256" key="4">
    <source>
        <dbReference type="ARBA" id="ARBA00022605"/>
    </source>
</evidence>
<comment type="pathway">
    <text evidence="2">Amino-acid biosynthesis; L-histidine biosynthesis; L-histidine from 5-phospho-alpha-D-ribose 1-diphosphate: step 3/9.</text>
</comment>
<accession>A0ABW4VIT0</accession>
<evidence type="ECO:0000313" key="9">
    <source>
        <dbReference type="Proteomes" id="UP001597361"/>
    </source>
</evidence>
<keyword evidence="4" id="KW-0028">Amino-acid biosynthesis</keyword>
<dbReference type="SUPFAM" id="SSF141734">
    <property type="entry name" value="HisI-like"/>
    <property type="match status" value="1"/>
</dbReference>
<evidence type="ECO:0000313" key="8">
    <source>
        <dbReference type="EMBL" id="MFD2034592.1"/>
    </source>
</evidence>
<reference evidence="9" key="1">
    <citation type="journal article" date="2019" name="Int. J. Syst. Evol. Microbiol.">
        <title>The Global Catalogue of Microorganisms (GCM) 10K type strain sequencing project: providing services to taxonomists for standard genome sequencing and annotation.</title>
        <authorList>
            <consortium name="The Broad Institute Genomics Platform"/>
            <consortium name="The Broad Institute Genome Sequencing Center for Infectious Disease"/>
            <person name="Wu L."/>
            <person name="Ma J."/>
        </authorList>
    </citation>
    <scope>NUCLEOTIDE SEQUENCE [LARGE SCALE GENOMIC DNA]</scope>
    <source>
        <strain evidence="9">CGMCC 1.15180</strain>
    </source>
</reference>
<proteinExistence type="predicted"/>
<keyword evidence="5" id="KW-0378">Hydrolase</keyword>
<protein>
    <recommendedName>
        <fullName evidence="3">phosphoribosyl-AMP cyclohydrolase</fullName>
        <ecNumber evidence="3">3.5.4.19</ecNumber>
    </recommendedName>
</protein>
<evidence type="ECO:0000256" key="6">
    <source>
        <dbReference type="ARBA" id="ARBA00023102"/>
    </source>
</evidence>
<feature type="domain" description="Phosphoribosyl-AMP cyclohydrolase" evidence="7">
    <location>
        <begin position="34"/>
        <end position="114"/>
    </location>
</feature>
<dbReference type="InterPro" id="IPR038019">
    <property type="entry name" value="PRib_AMP_CycHydrolase_sf"/>
</dbReference>
<dbReference type="EMBL" id="JBHUHR010000021">
    <property type="protein sequence ID" value="MFD2034592.1"/>
    <property type="molecule type" value="Genomic_DNA"/>
</dbReference>
<dbReference type="Pfam" id="PF01502">
    <property type="entry name" value="PRA-CH"/>
    <property type="match status" value="1"/>
</dbReference>
<organism evidence="8 9">
    <name type="scientific">Belliella marina</name>
    <dbReference type="NCBI Taxonomy" id="1644146"/>
    <lineage>
        <taxon>Bacteria</taxon>
        <taxon>Pseudomonadati</taxon>
        <taxon>Bacteroidota</taxon>
        <taxon>Cytophagia</taxon>
        <taxon>Cytophagales</taxon>
        <taxon>Cyclobacteriaceae</taxon>
        <taxon>Belliella</taxon>
    </lineage>
</organism>
<evidence type="ECO:0000256" key="1">
    <source>
        <dbReference type="ARBA" id="ARBA00000024"/>
    </source>
</evidence>
<evidence type="ECO:0000256" key="3">
    <source>
        <dbReference type="ARBA" id="ARBA00012721"/>
    </source>
</evidence>
<sequence>MDLEETTELRLQFGKRGGILPVVVQEFASGQILMLASVNEEAFEYTLQNKVAAFYSTSRKKLWIKGETSGNYLKMINILVDCDQDALVYQVSLEKGGVCHTFNQHNENRKACFYRRVIDESGKFEFLEL</sequence>
<keyword evidence="9" id="KW-1185">Reference proteome</keyword>
<comment type="caution">
    <text evidence="8">The sequence shown here is derived from an EMBL/GenBank/DDBJ whole genome shotgun (WGS) entry which is preliminary data.</text>
</comment>
<name>A0ABW4VIT0_9BACT</name>
<dbReference type="EC" id="3.5.4.19" evidence="3"/>
<evidence type="ECO:0000256" key="2">
    <source>
        <dbReference type="ARBA" id="ARBA00005169"/>
    </source>
</evidence>
<gene>
    <name evidence="8" type="ORF">ACFSKL_07320</name>
</gene>
<dbReference type="PANTHER" id="PTHR42945:SF1">
    <property type="entry name" value="HISTIDINE BIOSYNTHESIS BIFUNCTIONAL PROTEIN HIS7"/>
    <property type="match status" value="1"/>
</dbReference>
<keyword evidence="6" id="KW-0368">Histidine biosynthesis</keyword>
<dbReference type="PANTHER" id="PTHR42945">
    <property type="entry name" value="HISTIDINE BIOSYNTHESIS BIFUNCTIONAL PROTEIN"/>
    <property type="match status" value="1"/>
</dbReference>
<dbReference type="Gene3D" id="3.10.20.810">
    <property type="entry name" value="Phosphoribosyl-AMP cyclohydrolase"/>
    <property type="match status" value="1"/>
</dbReference>
<evidence type="ECO:0000259" key="7">
    <source>
        <dbReference type="Pfam" id="PF01502"/>
    </source>
</evidence>
<dbReference type="RefSeq" id="WP_376884892.1">
    <property type="nucleotide sequence ID" value="NZ_JBHUHR010000021.1"/>
</dbReference>
<dbReference type="Proteomes" id="UP001597361">
    <property type="component" value="Unassembled WGS sequence"/>
</dbReference>